<dbReference type="AlphaFoldDB" id="A0A2S8SU54"/>
<dbReference type="PANTHER" id="PTHR13479">
    <property type="entry name" value="30S RIBOSOMAL PROTEIN S18"/>
    <property type="match status" value="1"/>
</dbReference>
<dbReference type="InParanoid" id="A0A2S8SU54"/>
<dbReference type="OrthoDB" id="9812008at2"/>
<dbReference type="PANTHER" id="PTHR13479:SF40">
    <property type="entry name" value="SMALL RIBOSOMAL SUBUNIT PROTEIN BS18M"/>
    <property type="match status" value="1"/>
</dbReference>
<evidence type="ECO:0000313" key="7">
    <source>
        <dbReference type="Proteomes" id="UP000237684"/>
    </source>
</evidence>
<dbReference type="FunCoup" id="A0A2S8SU54">
    <property type="interactions" value="428"/>
</dbReference>
<protein>
    <recommendedName>
        <fullName evidence="4">Small ribosomal subunit protein bS18</fullName>
    </recommendedName>
</protein>
<proteinExistence type="inferred from homology"/>
<dbReference type="NCBIfam" id="TIGR00165">
    <property type="entry name" value="S18"/>
    <property type="match status" value="1"/>
</dbReference>
<dbReference type="Proteomes" id="UP000237684">
    <property type="component" value="Unassembled WGS sequence"/>
</dbReference>
<comment type="subunit">
    <text evidence="4">Part of the 30S ribosomal subunit. Forms a tight heterodimer with protein bS6.</text>
</comment>
<evidence type="ECO:0000256" key="1">
    <source>
        <dbReference type="ARBA" id="ARBA00005589"/>
    </source>
</evidence>
<dbReference type="InterPro" id="IPR001648">
    <property type="entry name" value="Ribosomal_bS18"/>
</dbReference>
<comment type="function">
    <text evidence="4">Binds as a heterodimer with protein bS6 to the central domain of the 16S rRNA, where it helps stabilize the platform of the 30S subunit.</text>
</comment>
<organism evidence="6 7">
    <name type="scientific">Abditibacterium utsteinense</name>
    <dbReference type="NCBI Taxonomy" id="1960156"/>
    <lineage>
        <taxon>Bacteria</taxon>
        <taxon>Pseudomonadati</taxon>
        <taxon>Abditibacteriota</taxon>
        <taxon>Abditibacteriia</taxon>
        <taxon>Abditibacteriales</taxon>
        <taxon>Abditibacteriaceae</taxon>
        <taxon>Abditibacterium</taxon>
    </lineage>
</organism>
<accession>A0A2S8SU54</accession>
<dbReference type="GO" id="GO:0070181">
    <property type="term" value="F:small ribosomal subunit rRNA binding"/>
    <property type="evidence" value="ECO:0007669"/>
    <property type="project" value="TreeGrafter"/>
</dbReference>
<dbReference type="Gene3D" id="4.10.640.10">
    <property type="entry name" value="Ribosomal protein S18"/>
    <property type="match status" value="1"/>
</dbReference>
<evidence type="ECO:0000256" key="4">
    <source>
        <dbReference type="HAMAP-Rule" id="MF_00270"/>
    </source>
</evidence>
<keyword evidence="7" id="KW-1185">Reference proteome</keyword>
<dbReference type="GO" id="GO:0005840">
    <property type="term" value="C:ribosome"/>
    <property type="evidence" value="ECO:0007669"/>
    <property type="project" value="UniProtKB-KW"/>
</dbReference>
<comment type="caution">
    <text evidence="6">The sequence shown here is derived from an EMBL/GenBank/DDBJ whole genome shotgun (WGS) entry which is preliminary data.</text>
</comment>
<dbReference type="PRINTS" id="PR00974">
    <property type="entry name" value="RIBOSOMALS18"/>
</dbReference>
<keyword evidence="3 4" id="KW-0687">Ribonucleoprotein</keyword>
<evidence type="ECO:0000256" key="3">
    <source>
        <dbReference type="ARBA" id="ARBA00023274"/>
    </source>
</evidence>
<dbReference type="InterPro" id="IPR036870">
    <property type="entry name" value="Ribosomal_bS18_sf"/>
</dbReference>
<sequence length="88" mass="10261">MAKPQRSRKILKPLKGKRPTYTDEFVFGLNYKSASQLKRFVTDRGKILSRRNSGLSAKQQRHVAEQVKLARYMALLHYTADHLRNSQM</sequence>
<evidence type="ECO:0000256" key="5">
    <source>
        <dbReference type="RuleBase" id="RU003910"/>
    </source>
</evidence>
<name>A0A2S8SU54_9BACT</name>
<evidence type="ECO:0000313" key="6">
    <source>
        <dbReference type="EMBL" id="PQV64332.1"/>
    </source>
</evidence>
<keyword evidence="2 4" id="KW-0689">Ribosomal protein</keyword>
<gene>
    <name evidence="4" type="primary">rpsR</name>
    <name evidence="6" type="ORF">B1R32_10513</name>
</gene>
<dbReference type="GO" id="GO:0003735">
    <property type="term" value="F:structural constituent of ribosome"/>
    <property type="evidence" value="ECO:0007669"/>
    <property type="project" value="InterPro"/>
</dbReference>
<dbReference type="GO" id="GO:1990904">
    <property type="term" value="C:ribonucleoprotein complex"/>
    <property type="evidence" value="ECO:0007669"/>
    <property type="project" value="UniProtKB-KW"/>
</dbReference>
<dbReference type="SUPFAM" id="SSF46911">
    <property type="entry name" value="Ribosomal protein S18"/>
    <property type="match status" value="1"/>
</dbReference>
<dbReference type="GO" id="GO:0006412">
    <property type="term" value="P:translation"/>
    <property type="evidence" value="ECO:0007669"/>
    <property type="project" value="UniProtKB-UniRule"/>
</dbReference>
<reference evidence="6 7" key="1">
    <citation type="journal article" date="2018" name="Syst. Appl. Microbiol.">
        <title>Abditibacterium utsteinense sp. nov., the first cultivated member of candidate phylum FBP, isolated from ice-free Antarctic soil samples.</title>
        <authorList>
            <person name="Tahon G."/>
            <person name="Tytgat B."/>
            <person name="Lebbe L."/>
            <person name="Carlier A."/>
            <person name="Willems A."/>
        </authorList>
    </citation>
    <scope>NUCLEOTIDE SEQUENCE [LARGE SCALE GENOMIC DNA]</scope>
    <source>
        <strain evidence="6 7">LMG 29911</strain>
    </source>
</reference>
<evidence type="ECO:0000256" key="2">
    <source>
        <dbReference type="ARBA" id="ARBA00022980"/>
    </source>
</evidence>
<keyword evidence="4" id="KW-0699">rRNA-binding</keyword>
<dbReference type="Pfam" id="PF01084">
    <property type="entry name" value="Ribosomal_S18"/>
    <property type="match status" value="1"/>
</dbReference>
<keyword evidence="4" id="KW-0694">RNA-binding</keyword>
<comment type="similarity">
    <text evidence="1 4 5">Belongs to the bacterial ribosomal protein bS18 family.</text>
</comment>
<dbReference type="EMBL" id="NIGF01000005">
    <property type="protein sequence ID" value="PQV64332.1"/>
    <property type="molecule type" value="Genomic_DNA"/>
</dbReference>
<dbReference type="HAMAP" id="MF_00270">
    <property type="entry name" value="Ribosomal_bS18"/>
    <property type="match status" value="1"/>
</dbReference>
<dbReference type="RefSeq" id="WP_105483127.1">
    <property type="nucleotide sequence ID" value="NZ_NIGF01000005.1"/>
</dbReference>